<dbReference type="GO" id="GO:0006886">
    <property type="term" value="P:intracellular protein transport"/>
    <property type="evidence" value="ECO:0007669"/>
    <property type="project" value="InterPro"/>
</dbReference>
<name>A0A8T1VFS0_9STRA</name>
<dbReference type="AlphaFoldDB" id="A0A8T1VFS0"/>
<feature type="compositionally biased region" description="Basic and acidic residues" evidence="5">
    <location>
        <begin position="141"/>
        <end position="157"/>
    </location>
</feature>
<feature type="region of interest" description="Disordered" evidence="5">
    <location>
        <begin position="141"/>
        <end position="160"/>
    </location>
</feature>
<accession>A0A8T1VFS0</accession>
<gene>
    <name evidence="7" type="primary">AP2A2_6</name>
    <name evidence="7" type="ORF">PHYPSEUDO_008016</name>
</gene>
<reference evidence="7" key="1">
    <citation type="submission" date="2021-02" db="EMBL/GenBank/DDBJ databases">
        <authorList>
            <person name="Palmer J.M."/>
        </authorList>
    </citation>
    <scope>NUCLEOTIDE SEQUENCE</scope>
    <source>
        <strain evidence="7">SCRP734</strain>
    </source>
</reference>
<dbReference type="InterPro" id="IPR050840">
    <property type="entry name" value="Adaptor_Complx_Large_Subunit"/>
</dbReference>
<dbReference type="EMBL" id="JAGDFM010000321">
    <property type="protein sequence ID" value="KAG7379921.1"/>
    <property type="molecule type" value="Genomic_DNA"/>
</dbReference>
<feature type="domain" description="Clathrin/coatomer adaptor adaptin-like N-terminal" evidence="6">
    <location>
        <begin position="228"/>
        <end position="356"/>
    </location>
</feature>
<sequence>MCDSNGRVRMSERWVVSQARANRAIRETLAGAIHDITDVIADLFCDAKRCRCTGGHGCSSDRGVLKYFEVLDASIKVLEVLIVRENPMKNWADLSETMAPDVAGLLVNSVSIAHVRKKVALYTCCLLSDNRSCSQWTTWKPAERPHGRDPRGRDHRSNGLVTHKNCPRDYMYYNTPCPWLLRILQQFHANGALGANSADGQFSNMLNDTLHHVLARKSGGDEESPAYKLREQTVALLARFISVTEPNISYVGLDSMYRMVRLDGDGAIVKQQETVLFSLKDADLSVRRRALDLLFVTCNPTNAQEVADELVNYLVIPERSVTTVPTTGPGLKEAILAEKYALDLRWYGNTLLQLLTIISCATMPP</sequence>
<dbReference type="InterPro" id="IPR002553">
    <property type="entry name" value="Clathrin/coatomer_adapt-like_N"/>
</dbReference>
<comment type="caution">
    <text evidence="7">The sequence shown here is derived from an EMBL/GenBank/DDBJ whole genome shotgun (WGS) entry which is preliminary data.</text>
</comment>
<dbReference type="Pfam" id="PF01602">
    <property type="entry name" value="Adaptin_N"/>
    <property type="match status" value="1"/>
</dbReference>
<protein>
    <submittedName>
        <fullName evidence="7">AP-2 complex subunit alpha-2</fullName>
    </submittedName>
</protein>
<evidence type="ECO:0000259" key="6">
    <source>
        <dbReference type="Pfam" id="PF01602"/>
    </source>
</evidence>
<organism evidence="7 8">
    <name type="scientific">Phytophthora pseudosyringae</name>
    <dbReference type="NCBI Taxonomy" id="221518"/>
    <lineage>
        <taxon>Eukaryota</taxon>
        <taxon>Sar</taxon>
        <taxon>Stramenopiles</taxon>
        <taxon>Oomycota</taxon>
        <taxon>Peronosporomycetes</taxon>
        <taxon>Peronosporales</taxon>
        <taxon>Peronosporaceae</taxon>
        <taxon>Phytophthora</taxon>
    </lineage>
</organism>
<evidence type="ECO:0000256" key="5">
    <source>
        <dbReference type="SAM" id="MobiDB-lite"/>
    </source>
</evidence>
<dbReference type="GO" id="GO:0030117">
    <property type="term" value="C:membrane coat"/>
    <property type="evidence" value="ECO:0007669"/>
    <property type="project" value="InterPro"/>
</dbReference>
<evidence type="ECO:0000256" key="1">
    <source>
        <dbReference type="ARBA" id="ARBA00004308"/>
    </source>
</evidence>
<keyword evidence="4" id="KW-0472">Membrane</keyword>
<evidence type="ECO:0000313" key="7">
    <source>
        <dbReference type="EMBL" id="KAG7379921.1"/>
    </source>
</evidence>
<keyword evidence="8" id="KW-1185">Reference proteome</keyword>
<keyword evidence="3" id="KW-0653">Protein transport</keyword>
<dbReference type="PANTHER" id="PTHR22780">
    <property type="entry name" value="ADAPTIN, ALPHA/GAMMA/EPSILON"/>
    <property type="match status" value="1"/>
</dbReference>
<evidence type="ECO:0000313" key="8">
    <source>
        <dbReference type="Proteomes" id="UP000694044"/>
    </source>
</evidence>
<evidence type="ECO:0000256" key="2">
    <source>
        <dbReference type="ARBA" id="ARBA00022448"/>
    </source>
</evidence>
<keyword evidence="2" id="KW-0813">Transport</keyword>
<proteinExistence type="predicted"/>
<comment type="subcellular location">
    <subcellularLocation>
        <location evidence="1">Endomembrane system</location>
    </subcellularLocation>
</comment>
<dbReference type="GO" id="GO:0016192">
    <property type="term" value="P:vesicle-mediated transport"/>
    <property type="evidence" value="ECO:0007669"/>
    <property type="project" value="InterPro"/>
</dbReference>
<dbReference type="OrthoDB" id="413467at2759"/>
<dbReference type="Proteomes" id="UP000694044">
    <property type="component" value="Unassembled WGS sequence"/>
</dbReference>
<dbReference type="GO" id="GO:0012505">
    <property type="term" value="C:endomembrane system"/>
    <property type="evidence" value="ECO:0007669"/>
    <property type="project" value="UniProtKB-SubCell"/>
</dbReference>
<evidence type="ECO:0000256" key="4">
    <source>
        <dbReference type="ARBA" id="ARBA00023136"/>
    </source>
</evidence>
<evidence type="ECO:0000256" key="3">
    <source>
        <dbReference type="ARBA" id="ARBA00022927"/>
    </source>
</evidence>